<dbReference type="AlphaFoldDB" id="A0AAU7XCB5"/>
<sequence>MTKVSIDEAEKHLGELAERVAGGETIVLTRDGKPVADLVPHRGAGGLSRAAVEAAKRRRGIEGSVFSWDPETFDDPISEEEFLTLLDPGK</sequence>
<dbReference type="KEGG" id="mflg:ABS361_02800"/>
<evidence type="ECO:0000256" key="2">
    <source>
        <dbReference type="RuleBase" id="RU362080"/>
    </source>
</evidence>
<dbReference type="Pfam" id="PF02604">
    <property type="entry name" value="PhdYeFM_antitox"/>
    <property type="match status" value="1"/>
</dbReference>
<gene>
    <name evidence="3" type="ORF">ABS361_02800</name>
</gene>
<dbReference type="Gene3D" id="3.40.1620.10">
    <property type="entry name" value="YefM-like domain"/>
    <property type="match status" value="1"/>
</dbReference>
<reference evidence="3" key="1">
    <citation type="submission" date="2024-06" db="EMBL/GenBank/DDBJ databases">
        <title>Methylostella associata gen. nov., sp. nov., a novel Ancalomicrobiaceae-affiliated facultatively methylotrophic bacteria that feed on methanotrophs of the genus Methylococcus.</title>
        <authorList>
            <person name="Saltykova V."/>
            <person name="Danilova O.V."/>
            <person name="Oshkin I.Y."/>
            <person name="Belova S.E."/>
            <person name="Pimenov N.V."/>
            <person name="Dedysh S.N."/>
        </authorList>
    </citation>
    <scope>NUCLEOTIDE SEQUENCE</scope>
    <source>
        <strain evidence="3">S20</strain>
    </source>
</reference>
<evidence type="ECO:0000313" key="3">
    <source>
        <dbReference type="EMBL" id="XBY45238.1"/>
    </source>
</evidence>
<proteinExistence type="inferred from homology"/>
<evidence type="ECO:0000256" key="1">
    <source>
        <dbReference type="ARBA" id="ARBA00009981"/>
    </source>
</evidence>
<comment type="similarity">
    <text evidence="1 2">Belongs to the phD/YefM antitoxin family.</text>
</comment>
<accession>A0AAU7XCB5</accession>
<dbReference type="InterPro" id="IPR006442">
    <property type="entry name" value="Antitoxin_Phd/YefM"/>
</dbReference>
<dbReference type="SUPFAM" id="SSF143120">
    <property type="entry name" value="YefM-like"/>
    <property type="match status" value="1"/>
</dbReference>
<comment type="function">
    <text evidence="2">Antitoxin component of a type II toxin-antitoxin (TA) system.</text>
</comment>
<dbReference type="EMBL" id="CP158568">
    <property type="protein sequence ID" value="XBY45238.1"/>
    <property type="molecule type" value="Genomic_DNA"/>
</dbReference>
<dbReference type="InterPro" id="IPR036165">
    <property type="entry name" value="YefM-like_sf"/>
</dbReference>
<name>A0AAU7XCB5_9HYPH</name>
<dbReference type="RefSeq" id="WP_407050328.1">
    <property type="nucleotide sequence ID" value="NZ_CP158568.1"/>
</dbReference>
<protein>
    <recommendedName>
        <fullName evidence="2">Antitoxin</fullName>
    </recommendedName>
</protein>
<organism evidence="3">
    <name type="scientific">Methyloraptor flagellatus</name>
    <dbReference type="NCBI Taxonomy" id="3162530"/>
    <lineage>
        <taxon>Bacteria</taxon>
        <taxon>Pseudomonadati</taxon>
        <taxon>Pseudomonadota</taxon>
        <taxon>Alphaproteobacteria</taxon>
        <taxon>Hyphomicrobiales</taxon>
        <taxon>Ancalomicrobiaceae</taxon>
        <taxon>Methyloraptor</taxon>
    </lineage>
</organism>
<dbReference type="NCBIfam" id="TIGR01552">
    <property type="entry name" value="phd_fam"/>
    <property type="match status" value="1"/>
</dbReference>